<evidence type="ECO:0000313" key="3">
    <source>
        <dbReference type="Proteomes" id="UP001597419"/>
    </source>
</evidence>
<proteinExistence type="predicted"/>
<dbReference type="InterPro" id="IPR007921">
    <property type="entry name" value="CHAP_dom"/>
</dbReference>
<dbReference type="EMBL" id="JBHUKU010000002">
    <property type="protein sequence ID" value="MFD2457285.1"/>
    <property type="molecule type" value="Genomic_DNA"/>
</dbReference>
<comment type="caution">
    <text evidence="2">The sequence shown here is derived from an EMBL/GenBank/DDBJ whole genome shotgun (WGS) entry which is preliminary data.</text>
</comment>
<dbReference type="Gene3D" id="3.90.1720.10">
    <property type="entry name" value="endopeptidase domain like (from Nostoc punctiforme)"/>
    <property type="match status" value="1"/>
</dbReference>
<sequence length="181" mass="18709">MAALTFGSAGLASASDADAQATTRQKIVSVAKAELANADHNREKWGKNCNFYSGQLGTGTKCGPGGKWRAEAWCADFLKYVWKKAGVNTTGIDARAASLYSYGKKHGTWNSGSSISGVKAGDAIVYNLNSAGTYAKHVGIVTAVNKTTGKVTVISGNYGDRVGDTTFKPGSSISGYAAPVG</sequence>
<feature type="domain" description="Peptidase C51" evidence="1">
    <location>
        <begin position="71"/>
        <end position="157"/>
    </location>
</feature>
<dbReference type="InterPro" id="IPR038765">
    <property type="entry name" value="Papain-like_cys_pep_sf"/>
</dbReference>
<evidence type="ECO:0000259" key="1">
    <source>
        <dbReference type="Pfam" id="PF05257"/>
    </source>
</evidence>
<evidence type="ECO:0000313" key="2">
    <source>
        <dbReference type="EMBL" id="MFD2457285.1"/>
    </source>
</evidence>
<protein>
    <submittedName>
        <fullName evidence="2">CHAP domain-containing protein</fullName>
    </submittedName>
</protein>
<accession>A0ABW5G874</accession>
<gene>
    <name evidence="2" type="ORF">ACFSYJ_01680</name>
</gene>
<reference evidence="3" key="1">
    <citation type="journal article" date="2019" name="Int. J. Syst. Evol. Microbiol.">
        <title>The Global Catalogue of Microorganisms (GCM) 10K type strain sequencing project: providing services to taxonomists for standard genome sequencing and annotation.</title>
        <authorList>
            <consortium name="The Broad Institute Genomics Platform"/>
            <consortium name="The Broad Institute Genome Sequencing Center for Infectious Disease"/>
            <person name="Wu L."/>
            <person name="Ma J."/>
        </authorList>
    </citation>
    <scope>NUCLEOTIDE SEQUENCE [LARGE SCALE GENOMIC DNA]</scope>
    <source>
        <strain evidence="3">CGMCC 4.7643</strain>
    </source>
</reference>
<organism evidence="2 3">
    <name type="scientific">Amycolatopsis samaneae</name>
    <dbReference type="NCBI Taxonomy" id="664691"/>
    <lineage>
        <taxon>Bacteria</taxon>
        <taxon>Bacillati</taxon>
        <taxon>Actinomycetota</taxon>
        <taxon>Actinomycetes</taxon>
        <taxon>Pseudonocardiales</taxon>
        <taxon>Pseudonocardiaceae</taxon>
        <taxon>Amycolatopsis</taxon>
    </lineage>
</organism>
<keyword evidence="3" id="KW-1185">Reference proteome</keyword>
<name>A0ABW5G874_9PSEU</name>
<dbReference type="RefSeq" id="WP_345388459.1">
    <property type="nucleotide sequence ID" value="NZ_BAABHG010000003.1"/>
</dbReference>
<dbReference type="Proteomes" id="UP001597419">
    <property type="component" value="Unassembled WGS sequence"/>
</dbReference>
<dbReference type="Pfam" id="PF05257">
    <property type="entry name" value="CHAP"/>
    <property type="match status" value="1"/>
</dbReference>
<dbReference type="SUPFAM" id="SSF54001">
    <property type="entry name" value="Cysteine proteinases"/>
    <property type="match status" value="1"/>
</dbReference>